<evidence type="ECO:0000256" key="2">
    <source>
        <dbReference type="ARBA" id="ARBA00023239"/>
    </source>
</evidence>
<reference evidence="6 7" key="1">
    <citation type="submission" date="2024-02" db="EMBL/GenBank/DDBJ databases">
        <title>A draft genome for the cacao thread blight pathogen Marasmius crinis-equi.</title>
        <authorList>
            <person name="Cohen S.P."/>
            <person name="Baruah I.K."/>
            <person name="Amoako-Attah I."/>
            <person name="Bukari Y."/>
            <person name="Meinhardt L.W."/>
            <person name="Bailey B.A."/>
        </authorList>
    </citation>
    <scope>NUCLEOTIDE SEQUENCE [LARGE SCALE GENOMIC DNA]</scope>
    <source>
        <strain evidence="6 7">GH-76</strain>
    </source>
</reference>
<dbReference type="EMBL" id="JBAHYK010000790">
    <property type="protein sequence ID" value="KAL0571298.1"/>
    <property type="molecule type" value="Genomic_DNA"/>
</dbReference>
<gene>
    <name evidence="6" type="ORF">V5O48_010662</name>
</gene>
<proteinExistence type="predicted"/>
<dbReference type="Proteomes" id="UP001465976">
    <property type="component" value="Unassembled WGS sequence"/>
</dbReference>
<dbReference type="Gene3D" id="1.50.10.100">
    <property type="entry name" value="Chondroitin AC/alginate lyase"/>
    <property type="match status" value="1"/>
</dbReference>
<feature type="signal peptide" evidence="4">
    <location>
        <begin position="1"/>
        <end position="21"/>
    </location>
</feature>
<keyword evidence="3" id="KW-0472">Membrane</keyword>
<dbReference type="InterPro" id="IPR008929">
    <property type="entry name" value="Chondroitin_lyas"/>
</dbReference>
<organism evidence="6 7">
    <name type="scientific">Marasmius crinis-equi</name>
    <dbReference type="NCBI Taxonomy" id="585013"/>
    <lineage>
        <taxon>Eukaryota</taxon>
        <taxon>Fungi</taxon>
        <taxon>Dikarya</taxon>
        <taxon>Basidiomycota</taxon>
        <taxon>Agaricomycotina</taxon>
        <taxon>Agaricomycetes</taxon>
        <taxon>Agaricomycetidae</taxon>
        <taxon>Agaricales</taxon>
        <taxon>Marasmiineae</taxon>
        <taxon>Marasmiaceae</taxon>
        <taxon>Marasmius</taxon>
    </lineage>
</organism>
<evidence type="ECO:0000313" key="7">
    <source>
        <dbReference type="Proteomes" id="UP001465976"/>
    </source>
</evidence>
<accession>A0ABR3F874</accession>
<evidence type="ECO:0000256" key="1">
    <source>
        <dbReference type="ARBA" id="ARBA00022729"/>
    </source>
</evidence>
<keyword evidence="1 4" id="KW-0732">Signal</keyword>
<keyword evidence="3" id="KW-1133">Transmembrane helix</keyword>
<evidence type="ECO:0000259" key="5">
    <source>
        <dbReference type="Pfam" id="PF05426"/>
    </source>
</evidence>
<keyword evidence="7" id="KW-1185">Reference proteome</keyword>
<dbReference type="InterPro" id="IPR008397">
    <property type="entry name" value="Alginate_lyase_dom"/>
</dbReference>
<feature type="transmembrane region" description="Helical" evidence="3">
    <location>
        <begin position="447"/>
        <end position="464"/>
    </location>
</feature>
<evidence type="ECO:0000256" key="4">
    <source>
        <dbReference type="SAM" id="SignalP"/>
    </source>
</evidence>
<protein>
    <recommendedName>
        <fullName evidence="5">Alginate lyase domain-containing protein</fullName>
    </recommendedName>
</protein>
<name>A0ABR3F874_9AGAR</name>
<keyword evidence="2" id="KW-0456">Lyase</keyword>
<feature type="domain" description="Alginate lyase" evidence="5">
    <location>
        <begin position="65"/>
        <end position="358"/>
    </location>
</feature>
<keyword evidence="3" id="KW-0812">Transmembrane</keyword>
<dbReference type="SUPFAM" id="SSF48230">
    <property type="entry name" value="Chondroitin AC/alginate lyase"/>
    <property type="match status" value="1"/>
</dbReference>
<comment type="caution">
    <text evidence="6">The sequence shown here is derived from an EMBL/GenBank/DDBJ whole genome shotgun (WGS) entry which is preliminary data.</text>
</comment>
<evidence type="ECO:0000256" key="3">
    <source>
        <dbReference type="SAM" id="Phobius"/>
    </source>
</evidence>
<dbReference type="Pfam" id="PF05426">
    <property type="entry name" value="Alginate_lyase"/>
    <property type="match status" value="1"/>
</dbReference>
<evidence type="ECO:0000313" key="6">
    <source>
        <dbReference type="EMBL" id="KAL0571298.1"/>
    </source>
</evidence>
<sequence length="465" mass="52324">MKSLLLLLFTTLFTLFRHTQAETSYISDFVDPDFILGKQFAFHTYQAEVTIIKWARQFSLRGPWSVVDKPVTPPSGDKHDYMSWSPYSWPDCSSVGNTTVLKDEEVWKTCPYKVRDGEFNPDGRLINDVGNFDDLTNAVLYNSIAYVITGGASNLFSRNAVRFLKRWFIDSDTKMNPSLTYAQLLRGPKGQRGRHTGVLDMKGFVRLSTAIEIFRKSNNTDYTPKIDAAMMAWCSNYTTWLETNPTALKEKAALNNHGTFYRVQLASLKLILNDRAGAKQVIEDYYNGLFHTQIEANGEQPLEAARTRPYHYHAYNIAAVITLNRIAQYIDRSYASSLWNRTNTNSASLKTAFDFAFALDPAHSNETSSLVEMYPVIAAIGSVYGDPEGRYQTFLDEGNPGYASEAHFFWNQPFAGGPTATSAAERAQMTRRMSSGAVTPRASGKPWWWTSVGTMMVAVLILGVY</sequence>
<feature type="chain" id="PRO_5045752320" description="Alginate lyase domain-containing protein" evidence="4">
    <location>
        <begin position="22"/>
        <end position="465"/>
    </location>
</feature>